<evidence type="ECO:0000256" key="1">
    <source>
        <dbReference type="ARBA" id="ARBA00022614"/>
    </source>
</evidence>
<feature type="transmembrane region" description="Helical" evidence="3">
    <location>
        <begin position="920"/>
        <end position="938"/>
    </location>
</feature>
<keyword evidence="1" id="KW-0433">Leucine-rich repeat</keyword>
<dbReference type="PANTHER" id="PTHR24366">
    <property type="entry name" value="IG(IMMUNOGLOBULIN) AND LRR(LEUCINE RICH REPEAT) DOMAINS"/>
    <property type="match status" value="1"/>
</dbReference>
<dbReference type="EMBL" id="JAIZAY010000001">
    <property type="protein sequence ID" value="KAJ8048240.1"/>
    <property type="molecule type" value="Genomic_DNA"/>
</dbReference>
<feature type="transmembrane region" description="Helical" evidence="3">
    <location>
        <begin position="975"/>
        <end position="1004"/>
    </location>
</feature>
<evidence type="ECO:0000313" key="4">
    <source>
        <dbReference type="EMBL" id="KAJ8048240.1"/>
    </source>
</evidence>
<gene>
    <name evidence="4" type="ORF">HOLleu_00480</name>
</gene>
<feature type="transmembrane region" description="Helical" evidence="3">
    <location>
        <begin position="714"/>
        <end position="734"/>
    </location>
</feature>
<dbReference type="SMART" id="SM00369">
    <property type="entry name" value="LRR_TYP"/>
    <property type="match status" value="10"/>
</dbReference>
<dbReference type="InterPro" id="IPR032675">
    <property type="entry name" value="LRR_dom_sf"/>
</dbReference>
<dbReference type="Proteomes" id="UP001152320">
    <property type="component" value="Chromosome 1"/>
</dbReference>
<sequence length="1019" mass="117155">MCPHDSKFERSTAFHLVNIISPTITRCFFPFFFRRYLSDNCLNRLPRDLFAEKHELQKIVLARNSLQELPSNTFTTRNIQSINLASNSLQSIPSNLFGSLPLLKEVFLQNNRLKKIPADIFSNNTQLRQIDISFNEISELPGQLFKSCTNLRVLTLFSNSINKIPKGLFNSNPNLTYLSISNNTVQELSKDIFSNLTSLTYFSVASNRISSLPADLFNNISLSGSVDFSNNSIDEIPSGLFSGKDNSIKMLYFQGNNLSYLRKDSFRGLRNLHHVFLQKNHISSLDDGIFAGHNILYIYLFGNELKQITNASFAKETVEIHLYRNNIEALTKEALTSMGNKVTLFLTCGNLKSTPWSKKYINITCVKDHFVPKITFKGTKQKQESKLERDGFHCKIRGKRTECSPCKAGTFGNLHGSCLPCPAGGFYQDEIGLTLCKLCKKGTFVKSGGGFSSAQCEVCPEGTNQDREAGFRACFCKKNYTRTNRFQNCSICTEEGLNCSLDFKVLLPGYYWNWSFPHLNITQYSFFVRNLQVEQNFTPSDPNTSYTYRMPQVFKCSKTANCPNEDSTTRITGTCGRGYRGWLCSKCKAKFYSLLNACYPCPRRTWMVIETVCIVCLCILIYLIVIWQNKLSRRLDYERSLIDKVSSRMKITLGFYQVVAEVLESFDDIRWTGPLRGLAEFVSLLRFSILRAIIRPHCFRDSWVIDAKLKFRIWLYFPVALITSMLLFYQMMKLCSKLKLGRKITDMSKLKSKLYCYVVLLLFITYPPTCEAVFSLYPKACETFQLYEGGSPNTTITLLRSDFDLECKDLRTYQILAYCATAFYVVMFPCILLFLLRKYCRGHVLEERRKVNATKLEIDNENIPLINNNKAKHDFVPIWLRFLCENYKPQFWYWEIIELARKVSQTMLVTLFGWEDALTVLLTIALSVLYLTLHVKLSPMKSQFEQRLQVMFSLIAIFINILIVAVPIPATYGPAISTCLILINMFVISIILGEGTLAFLRFLVHRYWHIRLAKELERE</sequence>
<organism evidence="4 5">
    <name type="scientific">Holothuria leucospilota</name>
    <name type="common">Black long sea cucumber</name>
    <name type="synonym">Mertensiothuria leucospilota</name>
    <dbReference type="NCBI Taxonomy" id="206669"/>
    <lineage>
        <taxon>Eukaryota</taxon>
        <taxon>Metazoa</taxon>
        <taxon>Echinodermata</taxon>
        <taxon>Eleutherozoa</taxon>
        <taxon>Echinozoa</taxon>
        <taxon>Holothuroidea</taxon>
        <taxon>Aspidochirotacea</taxon>
        <taxon>Aspidochirotida</taxon>
        <taxon>Holothuriidae</taxon>
        <taxon>Holothuria</taxon>
    </lineage>
</organism>
<keyword evidence="4" id="KW-0378">Hydrolase</keyword>
<dbReference type="Pfam" id="PF13855">
    <property type="entry name" value="LRR_8"/>
    <property type="match status" value="3"/>
</dbReference>
<evidence type="ECO:0000256" key="2">
    <source>
        <dbReference type="ARBA" id="ARBA00022737"/>
    </source>
</evidence>
<dbReference type="GO" id="GO:0004180">
    <property type="term" value="F:carboxypeptidase activity"/>
    <property type="evidence" value="ECO:0007669"/>
    <property type="project" value="UniProtKB-KW"/>
</dbReference>
<protein>
    <submittedName>
        <fullName evidence="4">Carboxypeptidase N subunit 2</fullName>
    </submittedName>
</protein>
<dbReference type="PANTHER" id="PTHR24366:SF96">
    <property type="entry name" value="LEUCINE RICH REPEAT CONTAINING 53"/>
    <property type="match status" value="1"/>
</dbReference>
<dbReference type="AlphaFoldDB" id="A0A9Q1HJP6"/>
<dbReference type="OrthoDB" id="5789657at2759"/>
<dbReference type="SMART" id="SM01411">
    <property type="entry name" value="Ephrin_rec_like"/>
    <property type="match status" value="2"/>
</dbReference>
<feature type="transmembrane region" description="Helical" evidence="3">
    <location>
        <begin position="815"/>
        <end position="836"/>
    </location>
</feature>
<keyword evidence="3" id="KW-1133">Transmembrane helix</keyword>
<feature type="transmembrane region" description="Helical" evidence="3">
    <location>
        <begin position="754"/>
        <end position="777"/>
    </location>
</feature>
<keyword evidence="4" id="KW-0645">Protease</keyword>
<proteinExistence type="predicted"/>
<keyword evidence="4" id="KW-0121">Carboxypeptidase</keyword>
<name>A0A9Q1HJP6_HOLLE</name>
<evidence type="ECO:0000313" key="5">
    <source>
        <dbReference type="Proteomes" id="UP001152320"/>
    </source>
</evidence>
<dbReference type="Gene3D" id="3.80.10.10">
    <property type="entry name" value="Ribonuclease Inhibitor"/>
    <property type="match status" value="3"/>
</dbReference>
<accession>A0A9Q1HJP6</accession>
<feature type="transmembrane region" description="Helical" evidence="3">
    <location>
        <begin position="606"/>
        <end position="627"/>
    </location>
</feature>
<dbReference type="SUPFAM" id="SSF52058">
    <property type="entry name" value="L domain-like"/>
    <property type="match status" value="1"/>
</dbReference>
<reference evidence="4" key="1">
    <citation type="submission" date="2021-10" db="EMBL/GenBank/DDBJ databases">
        <title>Tropical sea cucumber genome reveals ecological adaptation and Cuvierian tubules defense mechanism.</title>
        <authorList>
            <person name="Chen T."/>
        </authorList>
    </citation>
    <scope>NUCLEOTIDE SEQUENCE</scope>
    <source>
        <strain evidence="4">Nanhai2018</strain>
        <tissue evidence="4">Muscle</tissue>
    </source>
</reference>
<keyword evidence="5" id="KW-1185">Reference proteome</keyword>
<keyword evidence="2" id="KW-0677">Repeat</keyword>
<dbReference type="FunFam" id="3.80.10.10:FF:001164">
    <property type="entry name" value="GH01279p"/>
    <property type="match status" value="1"/>
</dbReference>
<feature type="transmembrane region" description="Helical" evidence="3">
    <location>
        <begin position="950"/>
        <end position="969"/>
    </location>
</feature>
<evidence type="ECO:0000256" key="3">
    <source>
        <dbReference type="SAM" id="Phobius"/>
    </source>
</evidence>
<keyword evidence="3" id="KW-0472">Membrane</keyword>
<dbReference type="InterPro" id="IPR001611">
    <property type="entry name" value="Leu-rich_rpt"/>
</dbReference>
<dbReference type="InterPro" id="IPR003591">
    <property type="entry name" value="Leu-rich_rpt_typical-subtyp"/>
</dbReference>
<comment type="caution">
    <text evidence="4">The sequence shown here is derived from an EMBL/GenBank/DDBJ whole genome shotgun (WGS) entry which is preliminary data.</text>
</comment>
<dbReference type="Gene3D" id="2.10.50.10">
    <property type="entry name" value="Tumor Necrosis Factor Receptor, subunit A, domain 2"/>
    <property type="match status" value="1"/>
</dbReference>
<keyword evidence="3" id="KW-0812">Transmembrane</keyword>